<dbReference type="Pfam" id="PF00370">
    <property type="entry name" value="FGGY_N"/>
    <property type="match status" value="1"/>
</dbReference>
<comment type="caution">
    <text evidence="5">The sequence shown here is derived from an EMBL/GenBank/DDBJ whole genome shotgun (WGS) entry which is preliminary data.</text>
</comment>
<keyword evidence="2" id="KW-0418">Kinase</keyword>
<evidence type="ECO:0000313" key="5">
    <source>
        <dbReference type="EMBL" id="GAG22881.1"/>
    </source>
</evidence>
<dbReference type="EMBL" id="BARS01037136">
    <property type="protein sequence ID" value="GAG22881.1"/>
    <property type="molecule type" value="Genomic_DNA"/>
</dbReference>
<dbReference type="GO" id="GO:0005975">
    <property type="term" value="P:carbohydrate metabolic process"/>
    <property type="evidence" value="ECO:0007669"/>
    <property type="project" value="InterPro"/>
</dbReference>
<dbReference type="InterPro" id="IPR050406">
    <property type="entry name" value="FGGY_Carb_Kinase"/>
</dbReference>
<dbReference type="Pfam" id="PF02782">
    <property type="entry name" value="FGGY_C"/>
    <property type="match status" value="1"/>
</dbReference>
<dbReference type="GO" id="GO:0016301">
    <property type="term" value="F:kinase activity"/>
    <property type="evidence" value="ECO:0007669"/>
    <property type="project" value="UniProtKB-KW"/>
</dbReference>
<keyword evidence="1" id="KW-0808">Transferase</keyword>
<dbReference type="PROSITE" id="PS00445">
    <property type="entry name" value="FGGY_KINASES_2"/>
    <property type="match status" value="1"/>
</dbReference>
<dbReference type="InterPro" id="IPR018483">
    <property type="entry name" value="Carb_kinase_FGGY_CS"/>
</dbReference>
<dbReference type="AlphaFoldDB" id="X0XD42"/>
<evidence type="ECO:0000256" key="2">
    <source>
        <dbReference type="ARBA" id="ARBA00022777"/>
    </source>
</evidence>
<feature type="non-terminal residue" evidence="5">
    <location>
        <position position="257"/>
    </location>
</feature>
<proteinExistence type="predicted"/>
<dbReference type="PANTHER" id="PTHR43095:SF5">
    <property type="entry name" value="XYLULOSE KINASE"/>
    <property type="match status" value="1"/>
</dbReference>
<evidence type="ECO:0000256" key="1">
    <source>
        <dbReference type="ARBA" id="ARBA00022679"/>
    </source>
</evidence>
<gene>
    <name evidence="5" type="ORF">S01H1_56980</name>
</gene>
<dbReference type="Gene3D" id="3.30.420.40">
    <property type="match status" value="2"/>
</dbReference>
<sequence length="257" mass="27578">AGRNWSKKLLSALELDVELFARCYESEDVTGTLTPTAAKTLGLTTDCVVVGGAGDCAAGAVGNGIVNRGLMSTSIGTSGVMFVHSDEVKIDPAGRVHTFCHAVRGKWHMMGVNLSAGGSLQWFRNELCKADWNKAKRAKKEIYDLLTREAAAAPEGSEGLFFLPYLSGERTPHADPDARGCFVGLTLAHTRGHVIRSIMEGVTYAMRDSLVIFEGLGVPIRQIRASGGGARSPLWRQIQADMFGRKVVTINTEEGPA</sequence>
<reference evidence="5" key="1">
    <citation type="journal article" date="2014" name="Front. Microbiol.">
        <title>High frequency of phylogenetically diverse reductive dehalogenase-homologous genes in deep subseafloor sedimentary metagenomes.</title>
        <authorList>
            <person name="Kawai M."/>
            <person name="Futagami T."/>
            <person name="Toyoda A."/>
            <person name="Takaki Y."/>
            <person name="Nishi S."/>
            <person name="Hori S."/>
            <person name="Arai W."/>
            <person name="Tsubouchi T."/>
            <person name="Morono Y."/>
            <person name="Uchiyama I."/>
            <person name="Ito T."/>
            <person name="Fujiyama A."/>
            <person name="Inagaki F."/>
            <person name="Takami H."/>
        </authorList>
    </citation>
    <scope>NUCLEOTIDE SEQUENCE</scope>
    <source>
        <strain evidence="5">Expedition CK06-06</strain>
    </source>
</reference>
<protein>
    <recommendedName>
        <fullName evidence="6">Carbohydrate kinase FGGY C-terminal domain-containing protein</fullName>
    </recommendedName>
</protein>
<evidence type="ECO:0000259" key="4">
    <source>
        <dbReference type="Pfam" id="PF02782"/>
    </source>
</evidence>
<evidence type="ECO:0000259" key="3">
    <source>
        <dbReference type="Pfam" id="PF00370"/>
    </source>
</evidence>
<dbReference type="InterPro" id="IPR018484">
    <property type="entry name" value="FGGY_N"/>
</dbReference>
<feature type="non-terminal residue" evidence="5">
    <location>
        <position position="1"/>
    </location>
</feature>
<dbReference type="PANTHER" id="PTHR43095">
    <property type="entry name" value="SUGAR KINASE"/>
    <property type="match status" value="1"/>
</dbReference>
<dbReference type="GO" id="GO:0016773">
    <property type="term" value="F:phosphotransferase activity, alcohol group as acceptor"/>
    <property type="evidence" value="ECO:0007669"/>
    <property type="project" value="InterPro"/>
</dbReference>
<feature type="domain" description="Carbohydrate kinase FGGY N-terminal" evidence="3">
    <location>
        <begin position="3"/>
        <end position="62"/>
    </location>
</feature>
<feature type="domain" description="Carbohydrate kinase FGGY C-terminal" evidence="4">
    <location>
        <begin position="72"/>
        <end position="257"/>
    </location>
</feature>
<dbReference type="InterPro" id="IPR043129">
    <property type="entry name" value="ATPase_NBD"/>
</dbReference>
<dbReference type="SUPFAM" id="SSF53067">
    <property type="entry name" value="Actin-like ATPase domain"/>
    <property type="match status" value="2"/>
</dbReference>
<name>X0XD42_9ZZZZ</name>
<evidence type="ECO:0008006" key="6">
    <source>
        <dbReference type="Google" id="ProtNLM"/>
    </source>
</evidence>
<accession>X0XD42</accession>
<dbReference type="InterPro" id="IPR018485">
    <property type="entry name" value="FGGY_C"/>
</dbReference>
<organism evidence="5">
    <name type="scientific">marine sediment metagenome</name>
    <dbReference type="NCBI Taxonomy" id="412755"/>
    <lineage>
        <taxon>unclassified sequences</taxon>
        <taxon>metagenomes</taxon>
        <taxon>ecological metagenomes</taxon>
    </lineage>
</organism>